<evidence type="ECO:0000256" key="4">
    <source>
        <dbReference type="ARBA" id="ARBA00022989"/>
    </source>
</evidence>
<dbReference type="InterPro" id="IPR036259">
    <property type="entry name" value="MFS_trans_sf"/>
</dbReference>
<organism evidence="7 10">
    <name type="scientific">Arthrobacter bambusae</name>
    <dbReference type="NCBI Taxonomy" id="1338426"/>
    <lineage>
        <taxon>Bacteria</taxon>
        <taxon>Bacillati</taxon>
        <taxon>Actinomycetota</taxon>
        <taxon>Actinomycetes</taxon>
        <taxon>Micrococcales</taxon>
        <taxon>Micrococcaceae</taxon>
        <taxon>Arthrobacter</taxon>
    </lineage>
</organism>
<evidence type="ECO:0000313" key="7">
    <source>
        <dbReference type="EMBL" id="MDP9903071.1"/>
    </source>
</evidence>
<dbReference type="EMBL" id="JAUSRG010000001">
    <property type="protein sequence ID" value="MDP9903071.1"/>
    <property type="molecule type" value="Genomic_DNA"/>
</dbReference>
<evidence type="ECO:0000256" key="5">
    <source>
        <dbReference type="ARBA" id="ARBA00023136"/>
    </source>
</evidence>
<feature type="transmembrane region" description="Helical" evidence="6">
    <location>
        <begin position="372"/>
        <end position="390"/>
    </location>
</feature>
<sequence length="432" mass="45887">MNAGTTDNAQQTDTAQHTASLWRDRNFITFWSGQAVSQLGAQLGQLAFPVLAVTLLGASEFEVGALNAAGLAAFLLIGLPAGAWVDRWLKRRTMIVADLVRTAAMATVPILWWAGILQIWHLYAVAAVVGAATVFFDVSYQSYVPVLVDAAKVPQANSKLEATSQIARIGGPAAGGGLLTVVSAPVLFVGEAIGYLLSAIFLLRTRDAERPVAAKDRQPLASEIKEGLVFVVRHPLISRIAACTGGVNFFTTLAFTLMPVLVLRELELGPEGMGLIMAVGAVGGLIGAVAAPRLAAWIGEGTVIPVASMISSLFLLLVPLCVLAPERWMSLVMLIVSEFGFAFGVLVYNIMQLSMRQRVCPPRLLGRMNASIRFVVWGVMPIAALASGLLAENIGLVPTLWIGLGGSLVFVAPVLFSPLWGMRRLPDEVHGA</sequence>
<dbReference type="Pfam" id="PF07690">
    <property type="entry name" value="MFS_1"/>
    <property type="match status" value="1"/>
</dbReference>
<comment type="caution">
    <text evidence="7">The sequence shown here is derived from an EMBL/GenBank/DDBJ whole genome shotgun (WGS) entry which is preliminary data.</text>
</comment>
<keyword evidence="2" id="KW-1003">Cell membrane</keyword>
<comment type="subcellular location">
    <subcellularLocation>
        <location evidence="1">Cell membrane</location>
        <topology evidence="1">Multi-pass membrane protein</topology>
    </subcellularLocation>
</comment>
<feature type="transmembrane region" description="Helical" evidence="6">
    <location>
        <begin position="303"/>
        <end position="325"/>
    </location>
</feature>
<feature type="transmembrane region" description="Helical" evidence="6">
    <location>
        <begin position="178"/>
        <end position="203"/>
    </location>
</feature>
<evidence type="ECO:0000313" key="8">
    <source>
        <dbReference type="EMBL" id="MDQ0180276.1"/>
    </source>
</evidence>
<dbReference type="PANTHER" id="PTHR23513">
    <property type="entry name" value="INTEGRAL MEMBRANE EFFLUX PROTEIN-RELATED"/>
    <property type="match status" value="1"/>
</dbReference>
<evidence type="ECO:0000256" key="1">
    <source>
        <dbReference type="ARBA" id="ARBA00004651"/>
    </source>
</evidence>
<gene>
    <name evidence="7" type="ORF">J2S90_000011</name>
    <name evidence="8" type="ORF">J2S93_001692</name>
</gene>
<dbReference type="AlphaFoldDB" id="A0AAW8D2E8"/>
<dbReference type="EMBL" id="JAUSTF010000002">
    <property type="protein sequence ID" value="MDQ0180276.1"/>
    <property type="molecule type" value="Genomic_DNA"/>
</dbReference>
<dbReference type="Proteomes" id="UP001242995">
    <property type="component" value="Unassembled WGS sequence"/>
</dbReference>
<dbReference type="RefSeq" id="WP_306958660.1">
    <property type="nucleotide sequence ID" value="NZ_JAUSRG010000001.1"/>
</dbReference>
<dbReference type="PANTHER" id="PTHR23513:SF6">
    <property type="entry name" value="MAJOR FACILITATOR SUPERFAMILY ASSOCIATED DOMAIN-CONTAINING PROTEIN"/>
    <property type="match status" value="1"/>
</dbReference>
<keyword evidence="9" id="KW-1185">Reference proteome</keyword>
<accession>A0AAW8D2E8</accession>
<feature type="transmembrane region" description="Helical" evidence="6">
    <location>
        <begin position="110"/>
        <end position="136"/>
    </location>
</feature>
<dbReference type="GO" id="GO:0022857">
    <property type="term" value="F:transmembrane transporter activity"/>
    <property type="evidence" value="ECO:0007669"/>
    <property type="project" value="InterPro"/>
</dbReference>
<evidence type="ECO:0000313" key="9">
    <source>
        <dbReference type="Proteomes" id="UP001230951"/>
    </source>
</evidence>
<feature type="transmembrane region" description="Helical" evidence="6">
    <location>
        <begin position="396"/>
        <end position="416"/>
    </location>
</feature>
<dbReference type="GO" id="GO:0005886">
    <property type="term" value="C:plasma membrane"/>
    <property type="evidence" value="ECO:0007669"/>
    <property type="project" value="UniProtKB-SubCell"/>
</dbReference>
<reference evidence="7 9" key="1">
    <citation type="submission" date="2023-07" db="EMBL/GenBank/DDBJ databases">
        <title>Sorghum-associated microbial communities from plants grown in Nebraska, USA.</title>
        <authorList>
            <person name="Schachtman D."/>
        </authorList>
    </citation>
    <scope>NUCLEOTIDE SEQUENCE</scope>
    <source>
        <strain evidence="7">DS1006</strain>
        <strain evidence="8 9">DS1016</strain>
    </source>
</reference>
<feature type="transmembrane region" description="Helical" evidence="6">
    <location>
        <begin position="65"/>
        <end position="89"/>
    </location>
</feature>
<feature type="transmembrane region" description="Helical" evidence="6">
    <location>
        <begin position="273"/>
        <end position="291"/>
    </location>
</feature>
<keyword evidence="3 6" id="KW-0812">Transmembrane</keyword>
<feature type="transmembrane region" description="Helical" evidence="6">
    <location>
        <begin position="240"/>
        <end position="261"/>
    </location>
</feature>
<feature type="transmembrane region" description="Helical" evidence="6">
    <location>
        <begin position="331"/>
        <end position="351"/>
    </location>
</feature>
<keyword evidence="5 6" id="KW-0472">Membrane</keyword>
<protein>
    <submittedName>
        <fullName evidence="7">MFS family permease</fullName>
    </submittedName>
</protein>
<proteinExistence type="predicted"/>
<evidence type="ECO:0000256" key="3">
    <source>
        <dbReference type="ARBA" id="ARBA00022692"/>
    </source>
</evidence>
<evidence type="ECO:0000313" key="10">
    <source>
        <dbReference type="Proteomes" id="UP001242995"/>
    </source>
</evidence>
<name>A0AAW8D2E8_9MICC</name>
<dbReference type="Proteomes" id="UP001230951">
    <property type="component" value="Unassembled WGS sequence"/>
</dbReference>
<dbReference type="InterPro" id="IPR011701">
    <property type="entry name" value="MFS"/>
</dbReference>
<dbReference type="SUPFAM" id="SSF103473">
    <property type="entry name" value="MFS general substrate transporter"/>
    <property type="match status" value="1"/>
</dbReference>
<dbReference type="Gene3D" id="1.20.1250.20">
    <property type="entry name" value="MFS general substrate transporter like domains"/>
    <property type="match status" value="1"/>
</dbReference>
<dbReference type="CDD" id="cd06173">
    <property type="entry name" value="MFS_MefA_like"/>
    <property type="match status" value="1"/>
</dbReference>
<evidence type="ECO:0000256" key="6">
    <source>
        <dbReference type="SAM" id="Phobius"/>
    </source>
</evidence>
<keyword evidence="4 6" id="KW-1133">Transmembrane helix</keyword>
<evidence type="ECO:0000256" key="2">
    <source>
        <dbReference type="ARBA" id="ARBA00022475"/>
    </source>
</evidence>